<evidence type="ECO:0000313" key="5">
    <source>
        <dbReference type="Proteomes" id="UP001141806"/>
    </source>
</evidence>
<dbReference type="GO" id="GO:0005085">
    <property type="term" value="F:guanyl-nucleotide exchange factor activity"/>
    <property type="evidence" value="ECO:0007669"/>
    <property type="project" value="UniProtKB-UniRule"/>
</dbReference>
<dbReference type="Pfam" id="PF03759">
    <property type="entry name" value="PRONE"/>
    <property type="match status" value="1"/>
</dbReference>
<keyword evidence="1 2" id="KW-0344">Guanine-nucleotide releasing factor</keyword>
<sequence length="166" mass="18101">MLPVIGGRDVVVWEEKPAKQETDLSEVELMKERFTKLFLGEDMSGGGKGVGTALAISNAITNLSVTVSMENGISSRIFPSFTTGALRIDVICNTFEIICRVEMVAQEEIMEKKEKGSSLGGRENQSIVYGFMAQIRGTGTLLRFRQLVEGISHRGRHIDGSLGSFG</sequence>
<gene>
    <name evidence="4" type="ORF">NE237_014650</name>
</gene>
<reference evidence="4" key="1">
    <citation type="journal article" date="2023" name="Plant J.">
        <title>The genome of the king protea, Protea cynaroides.</title>
        <authorList>
            <person name="Chang J."/>
            <person name="Duong T.A."/>
            <person name="Schoeman C."/>
            <person name="Ma X."/>
            <person name="Roodt D."/>
            <person name="Barker N."/>
            <person name="Li Z."/>
            <person name="Van de Peer Y."/>
            <person name="Mizrachi E."/>
        </authorList>
    </citation>
    <scope>NUCLEOTIDE SEQUENCE</scope>
    <source>
        <tissue evidence="4">Young leaves</tissue>
    </source>
</reference>
<proteinExistence type="predicted"/>
<comment type="caution">
    <text evidence="4">The sequence shown here is derived from an EMBL/GenBank/DDBJ whole genome shotgun (WGS) entry which is preliminary data.</text>
</comment>
<protein>
    <recommendedName>
        <fullName evidence="3">PRONE domain-containing protein</fullName>
    </recommendedName>
</protein>
<dbReference type="OrthoDB" id="1053009at2759"/>
<name>A0A9Q0QQG7_9MAGN</name>
<dbReference type="Gene3D" id="1.20.58.2010">
    <property type="entry name" value="PRONE domain, subdomain 1"/>
    <property type="match status" value="1"/>
</dbReference>
<dbReference type="InterPro" id="IPR038937">
    <property type="entry name" value="RopGEF"/>
</dbReference>
<organism evidence="4 5">
    <name type="scientific">Protea cynaroides</name>
    <dbReference type="NCBI Taxonomy" id="273540"/>
    <lineage>
        <taxon>Eukaryota</taxon>
        <taxon>Viridiplantae</taxon>
        <taxon>Streptophyta</taxon>
        <taxon>Embryophyta</taxon>
        <taxon>Tracheophyta</taxon>
        <taxon>Spermatophyta</taxon>
        <taxon>Magnoliopsida</taxon>
        <taxon>Proteales</taxon>
        <taxon>Proteaceae</taxon>
        <taxon>Protea</taxon>
    </lineage>
</organism>
<dbReference type="PANTHER" id="PTHR33101:SF50">
    <property type="entry name" value="ROP GUANINE NUCLEOTIDE EXCHANGE FACTOR 1-LIKE"/>
    <property type="match status" value="1"/>
</dbReference>
<evidence type="ECO:0000256" key="2">
    <source>
        <dbReference type="PROSITE-ProRule" id="PRU00663"/>
    </source>
</evidence>
<dbReference type="InterPro" id="IPR005512">
    <property type="entry name" value="PRONE_dom"/>
</dbReference>
<dbReference type="Proteomes" id="UP001141806">
    <property type="component" value="Unassembled WGS sequence"/>
</dbReference>
<evidence type="ECO:0000313" key="4">
    <source>
        <dbReference type="EMBL" id="KAJ4967949.1"/>
    </source>
</evidence>
<feature type="domain" description="PRONE" evidence="3">
    <location>
        <begin position="17"/>
        <end position="166"/>
    </location>
</feature>
<dbReference type="EMBL" id="JAMYWD010000006">
    <property type="protein sequence ID" value="KAJ4967949.1"/>
    <property type="molecule type" value="Genomic_DNA"/>
</dbReference>
<dbReference type="AlphaFoldDB" id="A0A9Q0QQG7"/>
<accession>A0A9Q0QQG7</accession>
<dbReference type="PANTHER" id="PTHR33101">
    <property type="entry name" value="ROP GUANINE NUCLEOTIDE EXCHANGE FACTOR 1"/>
    <property type="match status" value="1"/>
</dbReference>
<evidence type="ECO:0000256" key="1">
    <source>
        <dbReference type="ARBA" id="ARBA00022658"/>
    </source>
</evidence>
<keyword evidence="5" id="KW-1185">Reference proteome</keyword>
<dbReference type="PROSITE" id="PS51334">
    <property type="entry name" value="PRONE"/>
    <property type="match status" value="1"/>
</dbReference>
<evidence type="ECO:0000259" key="3">
    <source>
        <dbReference type="PROSITE" id="PS51334"/>
    </source>
</evidence>